<dbReference type="OrthoDB" id="5022690at2"/>
<dbReference type="EMBL" id="CP032698">
    <property type="protein sequence ID" value="AYG85152.1"/>
    <property type="molecule type" value="Genomic_DNA"/>
</dbReference>
<dbReference type="InterPro" id="IPR000835">
    <property type="entry name" value="HTH_MarR-typ"/>
</dbReference>
<dbReference type="PANTHER" id="PTHR39515">
    <property type="entry name" value="CONSERVED PROTEIN"/>
    <property type="match status" value="1"/>
</dbReference>
<dbReference type="Gene3D" id="1.10.287.100">
    <property type="match status" value="1"/>
</dbReference>
<evidence type="ECO:0000313" key="2">
    <source>
        <dbReference type="EMBL" id="AYG85152.1"/>
    </source>
</evidence>
<sequence length="143" mass="15548">MPSPDPRPDALELAADLRAALGSLVRSLRHGDELPQNQAAVLGLLIRDDRSCTIAELAALQRVRHQSMARTVALMTQAGLVVQEPHPTDGRKLLVGATETGRTALLHQRARREQVIATAIESRLTPTEQDQLRAAVGLLERLS</sequence>
<dbReference type="RefSeq" id="WP_120726970.1">
    <property type="nucleotide sequence ID" value="NZ_CP032698.1"/>
</dbReference>
<dbReference type="SUPFAM" id="SSF46785">
    <property type="entry name" value="Winged helix' DNA-binding domain"/>
    <property type="match status" value="1"/>
</dbReference>
<dbReference type="Gene3D" id="1.10.10.10">
    <property type="entry name" value="Winged helix-like DNA-binding domain superfamily/Winged helix DNA-binding domain"/>
    <property type="match status" value="1"/>
</dbReference>
<dbReference type="InterPro" id="IPR052526">
    <property type="entry name" value="HTH-type_Bedaq_tolerance"/>
</dbReference>
<accession>A0A387HSK9</accession>
<keyword evidence="3" id="KW-1185">Reference proteome</keyword>
<dbReference type="Pfam" id="PF12802">
    <property type="entry name" value="MarR_2"/>
    <property type="match status" value="1"/>
</dbReference>
<name>A0A387HSK9_9ACTN</name>
<feature type="domain" description="HTH marR-type" evidence="1">
    <location>
        <begin position="7"/>
        <end position="143"/>
    </location>
</feature>
<dbReference type="PROSITE" id="PS50995">
    <property type="entry name" value="HTH_MARR_2"/>
    <property type="match status" value="1"/>
</dbReference>
<gene>
    <name evidence="2" type="ORF">DWB77_07369</name>
</gene>
<dbReference type="InterPro" id="IPR036388">
    <property type="entry name" value="WH-like_DNA-bd_sf"/>
</dbReference>
<organism evidence="2 3">
    <name type="scientific">Streptomyces hundungensis</name>
    <dbReference type="NCBI Taxonomy" id="1077946"/>
    <lineage>
        <taxon>Bacteria</taxon>
        <taxon>Bacillati</taxon>
        <taxon>Actinomycetota</taxon>
        <taxon>Actinomycetes</taxon>
        <taxon>Kitasatosporales</taxon>
        <taxon>Streptomycetaceae</taxon>
        <taxon>Streptomyces</taxon>
    </lineage>
</organism>
<dbReference type="PANTHER" id="PTHR39515:SF2">
    <property type="entry name" value="HTH-TYPE TRANSCRIPTIONAL REGULATOR RV0880"/>
    <property type="match status" value="1"/>
</dbReference>
<reference evidence="2 3" key="1">
    <citation type="submission" date="2018-10" db="EMBL/GenBank/DDBJ databases">
        <title>Relationship between Morphology and Antimicrobial Activity in Streptomyces.</title>
        <authorList>
            <person name="Kang H.J."/>
            <person name="Kim S.B."/>
        </authorList>
    </citation>
    <scope>NUCLEOTIDE SEQUENCE [LARGE SCALE GENOMIC DNA]</scope>
    <source>
        <strain evidence="2 3">BH38</strain>
    </source>
</reference>
<dbReference type="AlphaFoldDB" id="A0A387HSK9"/>
<dbReference type="GO" id="GO:0003700">
    <property type="term" value="F:DNA-binding transcription factor activity"/>
    <property type="evidence" value="ECO:0007669"/>
    <property type="project" value="InterPro"/>
</dbReference>
<dbReference type="Proteomes" id="UP000271554">
    <property type="component" value="Chromosome"/>
</dbReference>
<evidence type="ECO:0000313" key="3">
    <source>
        <dbReference type="Proteomes" id="UP000271554"/>
    </source>
</evidence>
<evidence type="ECO:0000259" key="1">
    <source>
        <dbReference type="PROSITE" id="PS50995"/>
    </source>
</evidence>
<protein>
    <submittedName>
        <fullName evidence="2">Putative HTH-type transcriptional regulator</fullName>
    </submittedName>
</protein>
<proteinExistence type="predicted"/>
<dbReference type="InterPro" id="IPR036390">
    <property type="entry name" value="WH_DNA-bd_sf"/>
</dbReference>
<dbReference type="SMART" id="SM00347">
    <property type="entry name" value="HTH_MARR"/>
    <property type="match status" value="1"/>
</dbReference>
<dbReference type="KEGG" id="shun:DWB77_07369"/>